<dbReference type="Gene3D" id="2.60.40.1240">
    <property type="match status" value="1"/>
</dbReference>
<keyword evidence="3" id="KW-0614">Plasmid</keyword>
<keyword evidence="1" id="KW-0732">Signal</keyword>
<dbReference type="Proteomes" id="UP000319432">
    <property type="component" value="Plasmid p1821L02"/>
</dbReference>
<evidence type="ECO:0000259" key="2">
    <source>
        <dbReference type="Pfam" id="PF11611"/>
    </source>
</evidence>
<evidence type="ECO:0000313" key="3">
    <source>
        <dbReference type="EMBL" id="QDX91040.1"/>
    </source>
</evidence>
<dbReference type="EMBL" id="CP033462">
    <property type="protein sequence ID" value="QDX91040.1"/>
    <property type="molecule type" value="Genomic_DNA"/>
</dbReference>
<dbReference type="InterPro" id="IPR029051">
    <property type="entry name" value="DUF4352"/>
</dbReference>
<evidence type="ECO:0000313" key="4">
    <source>
        <dbReference type="Proteomes" id="UP000319432"/>
    </source>
</evidence>
<keyword evidence="4" id="KW-1185">Reference proteome</keyword>
<dbReference type="AlphaFoldDB" id="A0A518V222"/>
<dbReference type="PROSITE" id="PS51257">
    <property type="entry name" value="PROKAR_LIPOPROTEIN"/>
    <property type="match status" value="1"/>
</dbReference>
<organism evidence="3 4">
    <name type="scientific">Brevibacillus laterosporus</name>
    <name type="common">Bacillus laterosporus</name>
    <dbReference type="NCBI Taxonomy" id="1465"/>
    <lineage>
        <taxon>Bacteria</taxon>
        <taxon>Bacillati</taxon>
        <taxon>Bacillota</taxon>
        <taxon>Bacilli</taxon>
        <taxon>Bacillales</taxon>
        <taxon>Paenibacillaceae</taxon>
        <taxon>Brevibacillus</taxon>
    </lineage>
</organism>
<reference evidence="3 4" key="1">
    <citation type="submission" date="2018-11" db="EMBL/GenBank/DDBJ databases">
        <title>Phylogenetic determinants of toxin gene distribution in genomes of Brevibacillus laterosporus.</title>
        <authorList>
            <person name="Glare T.R."/>
            <person name="Durrant A."/>
            <person name="Berry C."/>
            <person name="Palma L."/>
            <person name="Ormskirk M."/>
            <person name="Cox M.O."/>
        </authorList>
    </citation>
    <scope>NUCLEOTIDE SEQUENCE [LARGE SCALE GENOMIC DNA]</scope>
    <source>
        <strain evidence="3 4">1821L</strain>
        <plasmid evidence="3 4">p1821L02</plasmid>
    </source>
</reference>
<accession>A0A518V222</accession>
<dbReference type="InterPro" id="IPR029050">
    <property type="entry name" value="Immunoprotect_excell_Ig-like"/>
</dbReference>
<name>A0A518V222_BRELA</name>
<proteinExistence type="predicted"/>
<feature type="domain" description="DUF4352" evidence="2">
    <location>
        <begin position="56"/>
        <end position="179"/>
    </location>
</feature>
<gene>
    <name evidence="3" type="ORF">EEL30_00740</name>
</gene>
<sequence>MIVHKLGMVSVIAVMSCSLFMSGCGTEVSKTGSGAVLATEEKATEAKEEAEPALAKLNEKVAVGKFEVVAKKTSTAKQVGNEFMNKKPQGTYILIDLEVKNVDKEARMIDSSMFNLVDADGTTYDPDPEANLYANQQNNFFLANVNPKLSAKGQVVFDMPADAKGLKLKVASGVAFAAGETVLIDLQPAKKK</sequence>
<protein>
    <submittedName>
        <fullName evidence="3">DUF4352 domain-containing protein</fullName>
    </submittedName>
</protein>
<dbReference type="OrthoDB" id="2607704at2"/>
<geneLocation type="plasmid" evidence="3 4">
    <name>p1821L02</name>
</geneLocation>
<dbReference type="Pfam" id="PF11611">
    <property type="entry name" value="DUF4352"/>
    <property type="match status" value="1"/>
</dbReference>
<evidence type="ECO:0000256" key="1">
    <source>
        <dbReference type="ARBA" id="ARBA00022729"/>
    </source>
</evidence>